<comment type="caution">
    <text evidence="2">The sequence shown here is derived from an EMBL/GenBank/DDBJ whole genome shotgun (WGS) entry which is preliminary data.</text>
</comment>
<dbReference type="OrthoDB" id="4020008at2"/>
<feature type="domain" description="Aminoglycoside phosphotransferase" evidence="1">
    <location>
        <begin position="27"/>
        <end position="262"/>
    </location>
</feature>
<proteinExistence type="predicted"/>
<dbReference type="SUPFAM" id="SSF56112">
    <property type="entry name" value="Protein kinase-like (PK-like)"/>
    <property type="match status" value="1"/>
</dbReference>
<dbReference type="Proteomes" id="UP000238312">
    <property type="component" value="Unassembled WGS sequence"/>
</dbReference>
<accession>A0A2T0M689</accession>
<name>A0A2T0M689_9ACTN</name>
<sequence length="329" mass="35577">MEISQEVRADDPWPGYFAGRGHPGALRIGSGAEGVVYRLGLGRVAKVWAGRPPIELTRRVYADLARHRLPFATPEIFEVVEHEGVLVTYERELPGVPMGRDHPEEQFGRELPAHHADALLTVLRGLASVPGTDAMRRLTFQGDDRPLWQGHDRFQDALAALVGRAVARNGDALAALVERTAGRPGAAPGSRAPDFGAGVKRTLDALRSLPTGPVTAIHGDLVPPNIHVDAAGRPVAVLDFGFCTTAGDPAFEAAVTAAFWDMYGPYAEEHATELTRLFADRLGHPQETLAVYQAVYALISYDLFGMGADDGHLRWCAALLRRNPVFTAS</sequence>
<reference evidence="2 3" key="1">
    <citation type="submission" date="2018-03" db="EMBL/GenBank/DDBJ databases">
        <title>Genomic Encyclopedia of Type Strains, Phase III (KMG-III): the genomes of soil and plant-associated and newly described type strains.</title>
        <authorList>
            <person name="Whitman W."/>
        </authorList>
    </citation>
    <scope>NUCLEOTIDE SEQUENCE [LARGE SCALE GENOMIC DNA]</scope>
    <source>
        <strain evidence="2 3">CGMCC 4.7104</strain>
    </source>
</reference>
<gene>
    <name evidence="2" type="ORF">B0I32_12970</name>
</gene>
<dbReference type="GO" id="GO:0016740">
    <property type="term" value="F:transferase activity"/>
    <property type="evidence" value="ECO:0007669"/>
    <property type="project" value="UniProtKB-KW"/>
</dbReference>
<keyword evidence="2" id="KW-0808">Transferase</keyword>
<dbReference type="InterPro" id="IPR002575">
    <property type="entry name" value="Aminoglycoside_PTrfase"/>
</dbReference>
<dbReference type="Pfam" id="PF01636">
    <property type="entry name" value="APH"/>
    <property type="match status" value="1"/>
</dbReference>
<dbReference type="EMBL" id="PVNG01000029">
    <property type="protein sequence ID" value="PRX52952.1"/>
    <property type="molecule type" value="Genomic_DNA"/>
</dbReference>
<evidence type="ECO:0000313" key="2">
    <source>
        <dbReference type="EMBL" id="PRX52952.1"/>
    </source>
</evidence>
<dbReference type="RefSeq" id="WP_106251201.1">
    <property type="nucleotide sequence ID" value="NZ_JBFAIL010000053.1"/>
</dbReference>
<evidence type="ECO:0000313" key="3">
    <source>
        <dbReference type="Proteomes" id="UP000238312"/>
    </source>
</evidence>
<dbReference type="InterPro" id="IPR011009">
    <property type="entry name" value="Kinase-like_dom_sf"/>
</dbReference>
<dbReference type="Gene3D" id="3.90.1200.10">
    <property type="match status" value="1"/>
</dbReference>
<dbReference type="AlphaFoldDB" id="A0A2T0M689"/>
<organism evidence="2 3">
    <name type="scientific">Nonomuraea fuscirosea</name>
    <dbReference type="NCBI Taxonomy" id="1291556"/>
    <lineage>
        <taxon>Bacteria</taxon>
        <taxon>Bacillati</taxon>
        <taxon>Actinomycetota</taxon>
        <taxon>Actinomycetes</taxon>
        <taxon>Streptosporangiales</taxon>
        <taxon>Streptosporangiaceae</taxon>
        <taxon>Nonomuraea</taxon>
    </lineage>
</organism>
<keyword evidence="3" id="KW-1185">Reference proteome</keyword>
<protein>
    <submittedName>
        <fullName evidence="2">Phosphotransferase family enzyme</fullName>
    </submittedName>
</protein>
<evidence type="ECO:0000259" key="1">
    <source>
        <dbReference type="Pfam" id="PF01636"/>
    </source>
</evidence>